<evidence type="ECO:0000259" key="2">
    <source>
        <dbReference type="Pfam" id="PF10099"/>
    </source>
</evidence>
<feature type="transmembrane region" description="Helical" evidence="1">
    <location>
        <begin position="90"/>
        <end position="110"/>
    </location>
</feature>
<dbReference type="Proteomes" id="UP000468581">
    <property type="component" value="Unassembled WGS sequence"/>
</dbReference>
<dbReference type="InterPro" id="IPR051474">
    <property type="entry name" value="Anti-sigma-K/W_factor"/>
</dbReference>
<organism evidence="3 4">
    <name type="scientific">Leptobacterium flavescens</name>
    <dbReference type="NCBI Taxonomy" id="472055"/>
    <lineage>
        <taxon>Bacteria</taxon>
        <taxon>Pseudomonadati</taxon>
        <taxon>Bacteroidota</taxon>
        <taxon>Flavobacteriia</taxon>
        <taxon>Flavobacteriales</taxon>
        <taxon>Flavobacteriaceae</taxon>
        <taxon>Leptobacterium</taxon>
    </lineage>
</organism>
<keyword evidence="1" id="KW-0472">Membrane</keyword>
<evidence type="ECO:0000313" key="3">
    <source>
        <dbReference type="EMBL" id="NER12628.1"/>
    </source>
</evidence>
<sequence>MDIKEYIESGILELYVAGALSEKENQEVYDVMQQYPEVKAEVEEIEKAIRVLTKSMLPTTISSSFESIRRIISKDEGGKVVPLSKGRTNWAAYTGWAASVILAVGLFWMFNQNNELKSEVQSAEIKNAVLEKQIEETNYSLNKASELLSVLRDKNRTEVPLAGQTVDPEAYASVYIKDGENTVYIDALGLPDPPEGKVYQVWSLKLSPLTPTSIGLLEDFATDENKIFALTNVDGSEAFGITLEPAGGSPTPNLEQLYTLGAIQTP</sequence>
<protein>
    <submittedName>
        <fullName evidence="3">Anti-sigma factor</fullName>
    </submittedName>
</protein>
<dbReference type="EMBL" id="JAABOO010000001">
    <property type="protein sequence ID" value="NER12628.1"/>
    <property type="molecule type" value="Genomic_DNA"/>
</dbReference>
<dbReference type="InterPro" id="IPR018764">
    <property type="entry name" value="RskA_C"/>
</dbReference>
<accession>A0A6P0UL51</accession>
<dbReference type="AlphaFoldDB" id="A0A6P0UL51"/>
<keyword evidence="1" id="KW-0812">Transmembrane</keyword>
<keyword evidence="4" id="KW-1185">Reference proteome</keyword>
<dbReference type="PANTHER" id="PTHR37461:SF1">
    <property type="entry name" value="ANTI-SIGMA-K FACTOR RSKA"/>
    <property type="match status" value="1"/>
</dbReference>
<proteinExistence type="predicted"/>
<dbReference type="GO" id="GO:0005886">
    <property type="term" value="C:plasma membrane"/>
    <property type="evidence" value="ECO:0007669"/>
    <property type="project" value="InterPro"/>
</dbReference>
<feature type="domain" description="Anti-sigma K factor RskA C-terminal" evidence="2">
    <location>
        <begin position="96"/>
        <end position="252"/>
    </location>
</feature>
<dbReference type="GO" id="GO:0016989">
    <property type="term" value="F:sigma factor antagonist activity"/>
    <property type="evidence" value="ECO:0007669"/>
    <property type="project" value="TreeGrafter"/>
</dbReference>
<keyword evidence="1" id="KW-1133">Transmembrane helix</keyword>
<name>A0A6P0UL51_9FLAO</name>
<evidence type="ECO:0000256" key="1">
    <source>
        <dbReference type="SAM" id="Phobius"/>
    </source>
</evidence>
<evidence type="ECO:0000313" key="4">
    <source>
        <dbReference type="Proteomes" id="UP000468581"/>
    </source>
</evidence>
<dbReference type="PANTHER" id="PTHR37461">
    <property type="entry name" value="ANTI-SIGMA-K FACTOR RSKA"/>
    <property type="match status" value="1"/>
</dbReference>
<reference evidence="3 4" key="1">
    <citation type="submission" date="2020-01" db="EMBL/GenBank/DDBJ databases">
        <title>Leptobacterium flavescens.</title>
        <authorList>
            <person name="Wang G."/>
        </authorList>
    </citation>
    <scope>NUCLEOTIDE SEQUENCE [LARGE SCALE GENOMIC DNA]</scope>
    <source>
        <strain evidence="3 4">KCTC 22160</strain>
    </source>
</reference>
<dbReference type="GO" id="GO:0006417">
    <property type="term" value="P:regulation of translation"/>
    <property type="evidence" value="ECO:0007669"/>
    <property type="project" value="TreeGrafter"/>
</dbReference>
<comment type="caution">
    <text evidence="3">The sequence shown here is derived from an EMBL/GenBank/DDBJ whole genome shotgun (WGS) entry which is preliminary data.</text>
</comment>
<dbReference type="Pfam" id="PF10099">
    <property type="entry name" value="RskA_C"/>
    <property type="match status" value="1"/>
</dbReference>
<gene>
    <name evidence="3" type="ORF">GWK08_04190</name>
</gene>